<evidence type="ECO:0000313" key="3">
    <source>
        <dbReference type="Proteomes" id="UP000886851"/>
    </source>
</evidence>
<evidence type="ECO:0000313" key="2">
    <source>
        <dbReference type="EMBL" id="HIY88247.1"/>
    </source>
</evidence>
<comment type="caution">
    <text evidence="2">The sequence shown here is derived from an EMBL/GenBank/DDBJ whole genome shotgun (WGS) entry which is preliminary data.</text>
</comment>
<organism evidence="2 3">
    <name type="scientific">Candidatus Bacteroides pullicola</name>
    <dbReference type="NCBI Taxonomy" id="2838475"/>
    <lineage>
        <taxon>Bacteria</taxon>
        <taxon>Pseudomonadati</taxon>
        <taxon>Bacteroidota</taxon>
        <taxon>Bacteroidia</taxon>
        <taxon>Bacteroidales</taxon>
        <taxon>Bacteroidaceae</taxon>
        <taxon>Bacteroides</taxon>
    </lineage>
</organism>
<dbReference type="EMBL" id="DXCV01000041">
    <property type="protein sequence ID" value="HIY88247.1"/>
    <property type="molecule type" value="Genomic_DNA"/>
</dbReference>
<evidence type="ECO:0000256" key="1">
    <source>
        <dbReference type="SAM" id="Phobius"/>
    </source>
</evidence>
<keyword evidence="1" id="KW-1133">Transmembrane helix</keyword>
<reference evidence="2" key="1">
    <citation type="journal article" date="2021" name="PeerJ">
        <title>Extensive microbial diversity within the chicken gut microbiome revealed by metagenomics and culture.</title>
        <authorList>
            <person name="Gilroy R."/>
            <person name="Ravi A."/>
            <person name="Getino M."/>
            <person name="Pursley I."/>
            <person name="Horton D.L."/>
            <person name="Alikhan N.F."/>
            <person name="Baker D."/>
            <person name="Gharbi K."/>
            <person name="Hall N."/>
            <person name="Watson M."/>
            <person name="Adriaenssens E.M."/>
            <person name="Foster-Nyarko E."/>
            <person name="Jarju S."/>
            <person name="Secka A."/>
            <person name="Antonio M."/>
            <person name="Oren A."/>
            <person name="Chaudhuri R.R."/>
            <person name="La Ragione R."/>
            <person name="Hildebrand F."/>
            <person name="Pallen M.J."/>
        </authorList>
    </citation>
    <scope>NUCLEOTIDE SEQUENCE</scope>
    <source>
        <strain evidence="2">Gambia2-208</strain>
    </source>
</reference>
<dbReference type="AlphaFoldDB" id="A0A9D1ZLE6"/>
<keyword evidence="1" id="KW-0812">Transmembrane</keyword>
<name>A0A9D1ZLE6_9BACE</name>
<sequence>MKKELTLGTPSVPVLRISAERFRELLNRVLPEECQVKNATDCWYAGAAVSGVLTCLMPWLLPVAVYCVCRAKNGEKGAAQ</sequence>
<dbReference type="Proteomes" id="UP000886851">
    <property type="component" value="Unassembled WGS sequence"/>
</dbReference>
<accession>A0A9D1ZLE6</accession>
<gene>
    <name evidence="2" type="ORF">H9824_06045</name>
</gene>
<reference evidence="2" key="2">
    <citation type="submission" date="2021-04" db="EMBL/GenBank/DDBJ databases">
        <authorList>
            <person name="Gilroy R."/>
        </authorList>
    </citation>
    <scope>NUCLEOTIDE SEQUENCE</scope>
    <source>
        <strain evidence="2">Gambia2-208</strain>
    </source>
</reference>
<proteinExistence type="predicted"/>
<keyword evidence="1" id="KW-0472">Membrane</keyword>
<protein>
    <submittedName>
        <fullName evidence="2">Uncharacterized protein</fullName>
    </submittedName>
</protein>
<feature type="transmembrane region" description="Helical" evidence="1">
    <location>
        <begin position="43"/>
        <end position="68"/>
    </location>
</feature>